<dbReference type="SUPFAM" id="SSF46785">
    <property type="entry name" value="Winged helix' DNA-binding domain"/>
    <property type="match status" value="1"/>
</dbReference>
<dbReference type="Gene3D" id="1.10.10.10">
    <property type="entry name" value="Winged helix-like DNA-binding domain superfamily/Winged helix DNA-binding domain"/>
    <property type="match status" value="1"/>
</dbReference>
<dbReference type="InterPro" id="IPR036390">
    <property type="entry name" value="WH_DNA-bd_sf"/>
</dbReference>
<dbReference type="AlphaFoldDB" id="A6WFX2"/>
<dbReference type="OrthoDB" id="8966183at2"/>
<protein>
    <submittedName>
        <fullName evidence="2">Transcriptional regulator, MarR family</fullName>
    </submittedName>
</protein>
<evidence type="ECO:0000259" key="1">
    <source>
        <dbReference type="PROSITE" id="PS50995"/>
    </source>
</evidence>
<dbReference type="PANTHER" id="PTHR39515">
    <property type="entry name" value="CONSERVED PROTEIN"/>
    <property type="match status" value="1"/>
</dbReference>
<dbReference type="InterPro" id="IPR036388">
    <property type="entry name" value="WH-like_DNA-bd_sf"/>
</dbReference>
<feature type="domain" description="HTH marR-type" evidence="1">
    <location>
        <begin position="4"/>
        <end position="139"/>
    </location>
</feature>
<proteinExistence type="predicted"/>
<dbReference type="eggNOG" id="COG1846">
    <property type="taxonomic scope" value="Bacteria"/>
</dbReference>
<dbReference type="Proteomes" id="UP000001116">
    <property type="component" value="Chromosome"/>
</dbReference>
<sequence>MQPFEELAQRLLLACADLTRASTAAAAGTHLSLAQARVLAHLDRDGPLRVSRLAELEHCAQPSTTGPLTRLVTAGHVARGPDPADARAVPVTATPTGLDELAHHRALLREPLARAVHHLDPAAAADLGQLTSILEGLTGSVRACAHPHQDLPEGVPCRPPTPA</sequence>
<dbReference type="InterPro" id="IPR052526">
    <property type="entry name" value="HTH-type_Bedaq_tolerance"/>
</dbReference>
<dbReference type="PROSITE" id="PS50995">
    <property type="entry name" value="HTH_MARR_2"/>
    <property type="match status" value="1"/>
</dbReference>
<dbReference type="GO" id="GO:0003700">
    <property type="term" value="F:DNA-binding transcription factor activity"/>
    <property type="evidence" value="ECO:0007669"/>
    <property type="project" value="InterPro"/>
</dbReference>
<accession>A6WFX2</accession>
<dbReference type="PANTHER" id="PTHR39515:SF2">
    <property type="entry name" value="HTH-TYPE TRANSCRIPTIONAL REGULATOR RV0880"/>
    <property type="match status" value="1"/>
</dbReference>
<name>A6WFX2_KINRD</name>
<dbReference type="Pfam" id="PF01047">
    <property type="entry name" value="MarR"/>
    <property type="match status" value="1"/>
</dbReference>
<organism evidence="2 3">
    <name type="scientific">Kineococcus radiotolerans (strain ATCC BAA-149 / DSM 14245 / SRS30216)</name>
    <dbReference type="NCBI Taxonomy" id="266940"/>
    <lineage>
        <taxon>Bacteria</taxon>
        <taxon>Bacillati</taxon>
        <taxon>Actinomycetota</taxon>
        <taxon>Actinomycetes</taxon>
        <taxon>Kineosporiales</taxon>
        <taxon>Kineosporiaceae</taxon>
        <taxon>Kineococcus</taxon>
    </lineage>
</organism>
<evidence type="ECO:0000313" key="3">
    <source>
        <dbReference type="Proteomes" id="UP000001116"/>
    </source>
</evidence>
<dbReference type="KEGG" id="kra:Krad_4248"/>
<dbReference type="HOGENOM" id="CLU_083287_15_1_11"/>
<dbReference type="EMBL" id="CP000750">
    <property type="protein sequence ID" value="ABS05711.1"/>
    <property type="molecule type" value="Genomic_DNA"/>
</dbReference>
<keyword evidence="3" id="KW-1185">Reference proteome</keyword>
<evidence type="ECO:0000313" key="2">
    <source>
        <dbReference type="EMBL" id="ABS05711.1"/>
    </source>
</evidence>
<dbReference type="SMART" id="SM00347">
    <property type="entry name" value="HTH_MARR"/>
    <property type="match status" value="1"/>
</dbReference>
<dbReference type="InterPro" id="IPR000835">
    <property type="entry name" value="HTH_MarR-typ"/>
</dbReference>
<reference evidence="3" key="1">
    <citation type="journal article" date="2008" name="PLoS ONE">
        <title>Survival in nuclear waste, extreme resistance, and potential applications gleaned from the genome sequence of Kineococcus radiotolerans SRS30216.</title>
        <authorList>
            <person name="Bagwell C.E."/>
            <person name="Bhat S."/>
            <person name="Hawkins G.M."/>
            <person name="Smith B.W."/>
            <person name="Biswas T."/>
            <person name="Hoover T.R."/>
            <person name="Saunders E."/>
            <person name="Han C.S."/>
            <person name="Tsodikov O.V."/>
            <person name="Shimkets L.J."/>
        </authorList>
    </citation>
    <scope>NUCLEOTIDE SEQUENCE [LARGE SCALE GENOMIC DNA]</scope>
    <source>
        <strain evidence="3">ATCC BAA-149 / DSM 14245 / SRS30216</strain>
    </source>
</reference>
<dbReference type="RefSeq" id="WP_012085993.1">
    <property type="nucleotide sequence ID" value="NC_009664.2"/>
</dbReference>
<gene>
    <name evidence="2" type="ordered locus">Krad_4248</name>
</gene>
<dbReference type="STRING" id="266940.Krad_4248"/>